<protein>
    <recommendedName>
        <fullName evidence="3">Glycosyltransferase</fullName>
    </recommendedName>
</protein>
<name>A0ABR9TR19_9FLAO</name>
<organism evidence="1 2">
    <name type="scientific">Flavobacterium hungaricum</name>
    <dbReference type="NCBI Taxonomy" id="2082725"/>
    <lineage>
        <taxon>Bacteria</taxon>
        <taxon>Pseudomonadati</taxon>
        <taxon>Bacteroidota</taxon>
        <taxon>Flavobacteriia</taxon>
        <taxon>Flavobacteriales</taxon>
        <taxon>Flavobacteriaceae</taxon>
        <taxon>Flavobacterium</taxon>
    </lineage>
</organism>
<dbReference type="RefSeq" id="WP_194140909.1">
    <property type="nucleotide sequence ID" value="NZ_PRDM01000006.1"/>
</dbReference>
<evidence type="ECO:0000313" key="1">
    <source>
        <dbReference type="EMBL" id="MBE8727778.1"/>
    </source>
</evidence>
<evidence type="ECO:0000313" key="2">
    <source>
        <dbReference type="Proteomes" id="UP000640614"/>
    </source>
</evidence>
<dbReference type="Proteomes" id="UP000640614">
    <property type="component" value="Unassembled WGS sequence"/>
</dbReference>
<reference evidence="1 2" key="1">
    <citation type="submission" date="2018-07" db="EMBL/GenBank/DDBJ databases">
        <title>Genome assembly of strain KB82.</title>
        <authorList>
            <person name="Kukolya J."/>
            <person name="Horvath B."/>
            <person name="Nagy I."/>
            <person name="Toth A."/>
        </authorList>
    </citation>
    <scope>NUCLEOTIDE SEQUENCE [LARGE SCALE GENOMIC DNA]</scope>
    <source>
        <strain evidence="1 2">Kb82</strain>
    </source>
</reference>
<gene>
    <name evidence="1" type="ORF">C4F50_22915</name>
</gene>
<evidence type="ECO:0008006" key="3">
    <source>
        <dbReference type="Google" id="ProtNLM"/>
    </source>
</evidence>
<dbReference type="EMBL" id="PRDM01000006">
    <property type="protein sequence ID" value="MBE8727778.1"/>
    <property type="molecule type" value="Genomic_DNA"/>
</dbReference>
<comment type="caution">
    <text evidence="1">The sequence shown here is derived from an EMBL/GenBank/DDBJ whole genome shotgun (WGS) entry which is preliminary data.</text>
</comment>
<sequence>MKSILAVLVNYGSEQISYLEQVTKALKNFENYEVTIIVNSNIPLNINNVDKVNVIKLDDYQLLPLTCRKIIWENRNNFDLFIYGENDHLFLEQHIDKHIEYSQILPKNRISGLIQFEEDASGKYYPGYHDDFNWDFESVEVYGTKKFAHFSNVHQATFILTKDQLLRIGKKINFLELVDEKSLIFRIKRKLRKKLGLKVDRQNKYSVKCKVNTDVYLYGGMKKMICISEFENNLIHHIPNLYIEGKAGRNKFRSDSERMTNSLNKLLSFDKKKKIF</sequence>
<accession>A0ABR9TR19</accession>
<proteinExistence type="predicted"/>
<keyword evidence="2" id="KW-1185">Reference proteome</keyword>